<sequence>MDLTQNIRKTSHTSRDDVKTKRSTGLAGLLMVFLFSCTPEKKETLFSDLDPDDTGIEFRNDLVETDDKNVLSYIYFYNGGGVAAGDLNNDGLADLVFTGNQKQNAVYINKGNFAFDDISQKSGIQNAGGWSTGVVLVDINGDGWNDIYICRSGDIKPENRKNRLYINNKDQTFTEKAAAYGLDDTGYSTHAAFFDYDKDGDLDMFLLNHSIHYFPVDNQFTKLKNTTSKDFGSKLYQNNNNVFVDVSEKAGIVSNVISFGLGVAVGDVDNNGWPDIYVSNDFKEQDYLYMNNGNGTFTNELEKRMDHISLFSMGSDMEDVNNDGLLDLMTLDMLPPDNLRLKLTAGAENFDKFKILNDAGFYWQYMRNMFHINNGDGTFSEIGSLSGISNTDWSWTPLFADFDNDGSKDLFVTNGYARDYTNMDFMKFMVDYQNRVNATGKELTFLELIAKMPSSELNNHIYKNNGDLTFASKNTEWGFEKKGISSGASYADLDNDGDLDLVVNNINDFASVYQNNSELLAKNNYVRVRLMGTAGNTQALGAKVQLFAGNLKLYREHFLSRGYESSVDDVITFGIGKKEKVDSVVITWPDGKHQTVKNPTINSLVSIKENGHEPGAAPKPVAPFFMPAVDKVAFLHQENQFNDFKVQTLLPHFLSRFGPCMTKADVNGDGLEDFFVGGAKGFAGQLFVQTKTGGFKNLPSKALEADATSEDVDALFFDCDKDGDQDLYVVSGGFEFVPGDAALQDRLYINDGRGNFVKNKSLPPVLVSKSCVKPIDFDKDGDLDLFVGGRLISGSYPTAPASFLFENDGKGNLEDVSQNFAGGVSPGMIADAAVADLNGDQWPDLIMAGEWTSIKVFINTSGKFTEQTEKYITQPSNGWWNKILSADFDNDGDIDFIVGNLGVNAQIRADEATPSKLFYADIDKNGSIDPILTFFVDGISYPSPYLDDLISQVPSLKKKYLYYKNYAVATSDSLMAGKAAADVPVVFANKFQSVVLKNEGNKLQLIDLPVQAQFSPVFSILKTDANKDGLDDIILTGNLTQTRVRFGRYDANHGMLFLGDGKCGFKYVPQYESGLKVRGDVRSSIEINDLLIFGVNSDSVRAFRKSR</sequence>
<keyword evidence="1" id="KW-0732">Signal</keyword>
<gene>
    <name evidence="3" type="ORF">JI741_05480</name>
</gene>
<organism evidence="3 4">
    <name type="scientific">Chryseolinea lacunae</name>
    <dbReference type="NCBI Taxonomy" id="2801331"/>
    <lineage>
        <taxon>Bacteria</taxon>
        <taxon>Pseudomonadati</taxon>
        <taxon>Bacteroidota</taxon>
        <taxon>Cytophagia</taxon>
        <taxon>Cytophagales</taxon>
        <taxon>Fulvivirgaceae</taxon>
        <taxon>Chryseolinea</taxon>
    </lineage>
</organism>
<name>A0ABS1KME5_9BACT</name>
<dbReference type="EMBL" id="JAERRB010000001">
    <property type="protein sequence ID" value="MBL0740658.1"/>
    <property type="molecule type" value="Genomic_DNA"/>
</dbReference>
<evidence type="ECO:0000259" key="2">
    <source>
        <dbReference type="Pfam" id="PF07593"/>
    </source>
</evidence>
<dbReference type="InterPro" id="IPR027039">
    <property type="entry name" value="Crtac1"/>
</dbReference>
<proteinExistence type="predicted"/>
<evidence type="ECO:0000313" key="3">
    <source>
        <dbReference type="EMBL" id="MBL0740658.1"/>
    </source>
</evidence>
<dbReference type="PANTHER" id="PTHR16026">
    <property type="entry name" value="CARTILAGE ACIDIC PROTEIN 1"/>
    <property type="match status" value="1"/>
</dbReference>
<dbReference type="Pfam" id="PF13517">
    <property type="entry name" value="FG-GAP_3"/>
    <property type="match status" value="7"/>
</dbReference>
<dbReference type="Gene3D" id="2.130.10.130">
    <property type="entry name" value="Integrin alpha, N-terminal"/>
    <property type="match status" value="5"/>
</dbReference>
<feature type="domain" description="ASPIC/UnbV" evidence="2">
    <location>
        <begin position="539"/>
        <end position="604"/>
    </location>
</feature>
<reference evidence="3 4" key="1">
    <citation type="submission" date="2021-01" db="EMBL/GenBank/DDBJ databases">
        <title>Chryseolinea sp. Jin1 Genome sequencing and assembly.</title>
        <authorList>
            <person name="Kim I."/>
        </authorList>
    </citation>
    <scope>NUCLEOTIDE SEQUENCE [LARGE SCALE GENOMIC DNA]</scope>
    <source>
        <strain evidence="3 4">Jin1</strain>
    </source>
</reference>
<dbReference type="InterPro" id="IPR013517">
    <property type="entry name" value="FG-GAP"/>
</dbReference>
<evidence type="ECO:0000256" key="1">
    <source>
        <dbReference type="ARBA" id="ARBA00022729"/>
    </source>
</evidence>
<comment type="caution">
    <text evidence="3">The sequence shown here is derived from an EMBL/GenBank/DDBJ whole genome shotgun (WGS) entry which is preliminary data.</text>
</comment>
<keyword evidence="4" id="KW-1185">Reference proteome</keyword>
<dbReference type="RefSeq" id="WP_202007981.1">
    <property type="nucleotide sequence ID" value="NZ_JAERRB010000001.1"/>
</dbReference>
<evidence type="ECO:0000313" key="4">
    <source>
        <dbReference type="Proteomes" id="UP000613030"/>
    </source>
</evidence>
<dbReference type="Proteomes" id="UP000613030">
    <property type="component" value="Unassembled WGS sequence"/>
</dbReference>
<protein>
    <submittedName>
        <fullName evidence="3">VCBS repeat-containing protein</fullName>
    </submittedName>
</protein>
<dbReference type="InterPro" id="IPR011519">
    <property type="entry name" value="UnbV_ASPIC"/>
</dbReference>
<dbReference type="InterPro" id="IPR028994">
    <property type="entry name" value="Integrin_alpha_N"/>
</dbReference>
<accession>A0ABS1KME5</accession>
<dbReference type="PANTHER" id="PTHR16026:SF0">
    <property type="entry name" value="CARTILAGE ACIDIC PROTEIN 1"/>
    <property type="match status" value="1"/>
</dbReference>
<dbReference type="Pfam" id="PF07593">
    <property type="entry name" value="UnbV_ASPIC"/>
    <property type="match status" value="1"/>
</dbReference>
<dbReference type="SUPFAM" id="SSF69318">
    <property type="entry name" value="Integrin alpha N-terminal domain"/>
    <property type="match status" value="3"/>
</dbReference>